<dbReference type="AlphaFoldDB" id="A0A2S5THS9"/>
<dbReference type="EMBL" id="PSNW01000003">
    <property type="protein sequence ID" value="PPE74525.1"/>
    <property type="molecule type" value="Genomic_DNA"/>
</dbReference>
<dbReference type="Pfam" id="PF03646">
    <property type="entry name" value="FlaG"/>
    <property type="match status" value="1"/>
</dbReference>
<dbReference type="SUPFAM" id="SSF160214">
    <property type="entry name" value="FlaG-like"/>
    <property type="match status" value="1"/>
</dbReference>
<dbReference type="PANTHER" id="PTHR37166:SF1">
    <property type="entry name" value="PROTEIN FLAG"/>
    <property type="match status" value="1"/>
</dbReference>
<accession>A0A2S5THS9</accession>
<reference evidence="1 2" key="1">
    <citation type="submission" date="2018-02" db="EMBL/GenBank/DDBJ databases">
        <title>Genome sequencing of Solimonas sp. HR-BB.</title>
        <authorList>
            <person name="Lee Y."/>
            <person name="Jeon C.O."/>
        </authorList>
    </citation>
    <scope>NUCLEOTIDE SEQUENCE [LARGE SCALE GENOMIC DNA]</scope>
    <source>
        <strain evidence="1 2">HR-BB</strain>
    </source>
</reference>
<sequence>MSTEISAVAALAASRGGEGQRAAVSAFPASAAAPPAAAAAAPAPGAGEALQAPTAAELQKVVQQIERYLESSRTGLEFRVDRDLNRVVVSVVDPRDGTVLRQMPSEEALRIARALADEGGSGLLDALA</sequence>
<dbReference type="PANTHER" id="PTHR37166">
    <property type="entry name" value="PROTEIN FLAG"/>
    <property type="match status" value="1"/>
</dbReference>
<gene>
    <name evidence="1" type="ORF">C3942_07105</name>
</gene>
<dbReference type="OrthoDB" id="5741693at2"/>
<proteinExistence type="predicted"/>
<evidence type="ECO:0000313" key="1">
    <source>
        <dbReference type="EMBL" id="PPE74525.1"/>
    </source>
</evidence>
<evidence type="ECO:0000313" key="2">
    <source>
        <dbReference type="Proteomes" id="UP000238220"/>
    </source>
</evidence>
<dbReference type="InterPro" id="IPR005186">
    <property type="entry name" value="FlaG"/>
</dbReference>
<comment type="caution">
    <text evidence="1">The sequence shown here is derived from an EMBL/GenBank/DDBJ whole genome shotgun (WGS) entry which is preliminary data.</text>
</comment>
<name>A0A2S5THS9_9GAMM</name>
<dbReference type="Proteomes" id="UP000238220">
    <property type="component" value="Unassembled WGS sequence"/>
</dbReference>
<keyword evidence="2" id="KW-1185">Reference proteome</keyword>
<protein>
    <recommendedName>
        <fullName evidence="3">Flagellar biosynthesis protein FlaG</fullName>
    </recommendedName>
</protein>
<dbReference type="Gene3D" id="3.30.160.170">
    <property type="entry name" value="FlaG-like"/>
    <property type="match status" value="1"/>
</dbReference>
<organism evidence="1 2">
    <name type="scientific">Solimonas fluminis</name>
    <dbReference type="NCBI Taxonomy" id="2086571"/>
    <lineage>
        <taxon>Bacteria</taxon>
        <taxon>Pseudomonadati</taxon>
        <taxon>Pseudomonadota</taxon>
        <taxon>Gammaproteobacteria</taxon>
        <taxon>Nevskiales</taxon>
        <taxon>Nevskiaceae</taxon>
        <taxon>Solimonas</taxon>
    </lineage>
</organism>
<evidence type="ECO:0008006" key="3">
    <source>
        <dbReference type="Google" id="ProtNLM"/>
    </source>
</evidence>
<dbReference type="InterPro" id="IPR035924">
    <property type="entry name" value="FlaG-like_sf"/>
</dbReference>